<organism evidence="4 5">
    <name type="scientific">Megalodesulfovibrio gigas (strain ATCC 19364 / DSM 1382 / NCIMB 9332 / VKM B-1759)</name>
    <name type="common">Desulfovibrio gigas</name>
    <dbReference type="NCBI Taxonomy" id="1121448"/>
    <lineage>
        <taxon>Bacteria</taxon>
        <taxon>Pseudomonadati</taxon>
        <taxon>Thermodesulfobacteriota</taxon>
        <taxon>Desulfovibrionia</taxon>
        <taxon>Desulfovibrionales</taxon>
        <taxon>Desulfovibrionaceae</taxon>
        <taxon>Megalodesulfovibrio</taxon>
    </lineage>
</organism>
<name>T2GDM4_MEGG1</name>
<evidence type="ECO:0000313" key="4">
    <source>
        <dbReference type="EMBL" id="AGW14408.1"/>
    </source>
</evidence>
<dbReference type="InterPro" id="IPR031107">
    <property type="entry name" value="Small_HSP"/>
</dbReference>
<dbReference type="HOGENOM" id="CLU_046737_12_0_7"/>
<keyword evidence="5" id="KW-1185">Reference proteome</keyword>
<keyword evidence="4" id="KW-0346">Stress response</keyword>
<dbReference type="eggNOG" id="COG0071">
    <property type="taxonomic scope" value="Bacteria"/>
</dbReference>
<dbReference type="InterPro" id="IPR008978">
    <property type="entry name" value="HSP20-like_chaperone"/>
</dbReference>
<comment type="similarity">
    <text evidence="1 2">Belongs to the small heat shock protein (HSP20) family.</text>
</comment>
<dbReference type="PANTHER" id="PTHR11527">
    <property type="entry name" value="HEAT-SHOCK PROTEIN 20 FAMILY MEMBER"/>
    <property type="match status" value="1"/>
</dbReference>
<reference evidence="4 5" key="1">
    <citation type="journal article" date="2013" name="J. Bacteriol.">
        <title>Roles of HynAB and Ech, the only two hydrogenases found in the model sulfate reducer Desulfovibrio gigas.</title>
        <authorList>
            <person name="Morais-Silva F.O."/>
            <person name="Santos C.I."/>
            <person name="Rodrigues R."/>
            <person name="Pereira I.A."/>
            <person name="Rodrigues-Pousada C."/>
        </authorList>
    </citation>
    <scope>NUCLEOTIDE SEQUENCE [LARGE SCALE GENOMIC DNA]</scope>
    <source>
        <strain evidence="5">ATCC 19364 / DSM 1382 / NCIMB 9332 / VKM B-1759</strain>
    </source>
</reference>
<dbReference type="Proteomes" id="UP000016587">
    <property type="component" value="Chromosome"/>
</dbReference>
<accession>T2GDM4</accession>
<dbReference type="STRING" id="1121448.DGI_2677"/>
<dbReference type="OrthoDB" id="9811615at2"/>
<dbReference type="Gene3D" id="2.60.40.790">
    <property type="match status" value="1"/>
</dbReference>
<dbReference type="SUPFAM" id="SSF49764">
    <property type="entry name" value="HSP20-like chaperones"/>
    <property type="match status" value="1"/>
</dbReference>
<dbReference type="PROSITE" id="PS01031">
    <property type="entry name" value="SHSP"/>
    <property type="match status" value="1"/>
</dbReference>
<evidence type="ECO:0000313" key="5">
    <source>
        <dbReference type="Proteomes" id="UP000016587"/>
    </source>
</evidence>
<evidence type="ECO:0000256" key="1">
    <source>
        <dbReference type="PROSITE-ProRule" id="PRU00285"/>
    </source>
</evidence>
<evidence type="ECO:0000259" key="3">
    <source>
        <dbReference type="PROSITE" id="PS01031"/>
    </source>
</evidence>
<dbReference type="CDD" id="cd06464">
    <property type="entry name" value="ACD_sHsps-like"/>
    <property type="match status" value="1"/>
</dbReference>
<dbReference type="Pfam" id="PF00011">
    <property type="entry name" value="HSP20"/>
    <property type="match status" value="1"/>
</dbReference>
<reference evidence="5" key="2">
    <citation type="submission" date="2013-07" db="EMBL/GenBank/DDBJ databases">
        <authorList>
            <person name="Morais-Silva F.O."/>
            <person name="Rezende A.M."/>
            <person name="Pimentel C."/>
            <person name="Resende D.M."/>
            <person name="Santos C.I."/>
            <person name="Clemente C."/>
            <person name="de Oliveira L.M."/>
            <person name="da Silva S.M."/>
            <person name="Costa D.A."/>
            <person name="Varela-Raposo A."/>
            <person name="Horacio E.C.A."/>
            <person name="Matos M."/>
            <person name="Flores O."/>
            <person name="Ruiz J.C."/>
            <person name="Rodrigues-Pousada C."/>
        </authorList>
    </citation>
    <scope>NUCLEOTIDE SEQUENCE [LARGE SCALE GENOMIC DNA]</scope>
    <source>
        <strain evidence="5">ATCC 19364 / DSM 1382 / NCIMB 9332 / VKM B-1759</strain>
    </source>
</reference>
<evidence type="ECO:0000256" key="2">
    <source>
        <dbReference type="RuleBase" id="RU003616"/>
    </source>
</evidence>
<gene>
    <name evidence="4" type="ORF">DGI_2677</name>
</gene>
<proteinExistence type="inferred from homology"/>
<dbReference type="KEGG" id="dgg:DGI_2677"/>
<sequence length="162" mass="17752">MFRTFVPDVQRRRVSLGDPRRPGGMTSMADLANLLEDFWKTPLDGLPFARMTEGGVTPAMNLREMPDALEVTAELPGVAASDIEVTIDKGILTIKGEKKFEEETQEGAFHRVERSYGSFSRSVSLPSPVAEDKIAANFANGVLTLTLPKAEEAKARKIEITS</sequence>
<dbReference type="AlphaFoldDB" id="T2GDM4"/>
<protein>
    <submittedName>
        <fullName evidence="4">Putative heat shock protein</fullName>
    </submittedName>
</protein>
<dbReference type="InterPro" id="IPR002068">
    <property type="entry name" value="A-crystallin/Hsp20_dom"/>
</dbReference>
<dbReference type="PATRIC" id="fig|1121448.10.peg.2633"/>
<feature type="domain" description="SHSP" evidence="3">
    <location>
        <begin position="51"/>
        <end position="162"/>
    </location>
</feature>
<dbReference type="RefSeq" id="WP_021761426.1">
    <property type="nucleotide sequence ID" value="NC_022444.1"/>
</dbReference>
<dbReference type="EMBL" id="CP006585">
    <property type="protein sequence ID" value="AGW14408.1"/>
    <property type="molecule type" value="Genomic_DNA"/>
</dbReference>